<evidence type="ECO:0000313" key="2">
    <source>
        <dbReference type="Proteomes" id="UP000305906"/>
    </source>
</evidence>
<dbReference type="RefSeq" id="WP_138044884.1">
    <property type="nucleotide sequence ID" value="NZ_VBZC01000010.1"/>
</dbReference>
<dbReference type="EMBL" id="VBZC01000010">
    <property type="protein sequence ID" value="TLS46016.1"/>
    <property type="molecule type" value="Genomic_DNA"/>
</dbReference>
<keyword evidence="2" id="KW-1185">Reference proteome</keyword>
<dbReference type="AlphaFoldDB" id="A0A5R9FVN1"/>
<accession>A0A5R9FVN1</accession>
<organism evidence="1 2">
    <name type="scientific">Streptomyces montanus</name>
    <dbReference type="NCBI Taxonomy" id="2580423"/>
    <lineage>
        <taxon>Bacteria</taxon>
        <taxon>Bacillati</taxon>
        <taxon>Actinomycetota</taxon>
        <taxon>Actinomycetes</taxon>
        <taxon>Kitasatosporales</taxon>
        <taxon>Streptomycetaceae</taxon>
        <taxon>Streptomyces</taxon>
    </lineage>
</organism>
<dbReference type="Proteomes" id="UP000305906">
    <property type="component" value="Unassembled WGS sequence"/>
</dbReference>
<name>A0A5R9FVN1_9ACTN</name>
<gene>
    <name evidence="1" type="ORF">FE633_10695</name>
</gene>
<protein>
    <submittedName>
        <fullName evidence="1">Uncharacterized protein</fullName>
    </submittedName>
</protein>
<sequence length="63" mass="6964">MLNAAADDVTDWFGAEDTGTRDAVNLIVNVVAERLKGSAKEINEIIEEGYDATPDEVYDWCRS</sequence>
<reference evidence="1 2" key="1">
    <citation type="submission" date="2019-05" db="EMBL/GenBank/DDBJ databases">
        <title>Streptomyces sp. NEAU-C151, a novel actinomycete isolated from soil.</title>
        <authorList>
            <person name="Han L."/>
            <person name="Jiang H."/>
        </authorList>
    </citation>
    <scope>NUCLEOTIDE SEQUENCE [LARGE SCALE GENOMIC DNA]</scope>
    <source>
        <strain evidence="1 2">NEAU-C151</strain>
    </source>
</reference>
<proteinExistence type="predicted"/>
<evidence type="ECO:0000313" key="1">
    <source>
        <dbReference type="EMBL" id="TLS46016.1"/>
    </source>
</evidence>
<comment type="caution">
    <text evidence="1">The sequence shown here is derived from an EMBL/GenBank/DDBJ whole genome shotgun (WGS) entry which is preliminary data.</text>
</comment>